<feature type="domain" description="Succinylglutamate desuccinylase/Aspartoacylase catalytic" evidence="5">
    <location>
        <begin position="45"/>
        <end position="223"/>
    </location>
</feature>
<dbReference type="PANTHER" id="PTHR37326">
    <property type="entry name" value="BLL3975 PROTEIN"/>
    <property type="match status" value="1"/>
</dbReference>
<dbReference type="RefSeq" id="WP_221400815.1">
    <property type="nucleotide sequence ID" value="NZ_JACHOB010000001.1"/>
</dbReference>
<gene>
    <name evidence="6" type="ORF">GGQ59_000171</name>
</gene>
<evidence type="ECO:0000259" key="5">
    <source>
        <dbReference type="Pfam" id="PF24827"/>
    </source>
</evidence>
<evidence type="ECO:0000313" key="6">
    <source>
        <dbReference type="EMBL" id="MBB4657671.1"/>
    </source>
</evidence>
<keyword evidence="2" id="KW-0479">Metal-binding</keyword>
<dbReference type="PIRSF" id="PIRSF039012">
    <property type="entry name" value="ASP"/>
    <property type="match status" value="1"/>
</dbReference>
<evidence type="ECO:0000256" key="3">
    <source>
        <dbReference type="ARBA" id="ARBA00022801"/>
    </source>
</evidence>
<dbReference type="GO" id="GO:0016811">
    <property type="term" value="F:hydrolase activity, acting on carbon-nitrogen (but not peptide) bonds, in linear amides"/>
    <property type="evidence" value="ECO:0007669"/>
    <property type="project" value="InterPro"/>
</dbReference>
<reference evidence="6 7" key="1">
    <citation type="submission" date="2020-08" db="EMBL/GenBank/DDBJ databases">
        <title>Genomic Encyclopedia of Type Strains, Phase IV (KMG-IV): sequencing the most valuable type-strain genomes for metagenomic binning, comparative biology and taxonomic classification.</title>
        <authorList>
            <person name="Goeker M."/>
        </authorList>
    </citation>
    <scope>NUCLEOTIDE SEQUENCE [LARGE SCALE GENOMIC DNA]</scope>
    <source>
        <strain evidence="6 7">DSM 102850</strain>
    </source>
</reference>
<dbReference type="CDD" id="cd06251">
    <property type="entry name" value="M14_ASTE_ASPA-like"/>
    <property type="match status" value="1"/>
</dbReference>
<dbReference type="GO" id="GO:0016788">
    <property type="term" value="F:hydrolase activity, acting on ester bonds"/>
    <property type="evidence" value="ECO:0007669"/>
    <property type="project" value="InterPro"/>
</dbReference>
<dbReference type="EMBL" id="JACHOB010000001">
    <property type="protein sequence ID" value="MBB4657671.1"/>
    <property type="molecule type" value="Genomic_DNA"/>
</dbReference>
<protein>
    <recommendedName>
        <fullName evidence="5">Succinylglutamate desuccinylase/Aspartoacylase catalytic domain-containing protein</fullName>
    </recommendedName>
</protein>
<keyword evidence="4" id="KW-0862">Zinc</keyword>
<sequence>MGGGFEIGGHKLSPGEARTLDIPLSRLADHTRMRLGIRVVHGKKPGPVIFVSAAIHGDEVLGCEIIRRLIASRQLRALAGTVIFVPVVNAYGFVSNSRYLPDRRDLNRSFPGHEEGSLASRLAHTFMHEVVERADVGIDLHTGAIHRSNLPQIRANLADKRTSLLAEAFGAPVTLNASVRDGSLREAAGERGTPVLLYEAGEALRYDPASVRVGVRGCLRVMEAMGMIGPHKHAGKPTIHLGRSNWIRCPSGGLLRLKKRLGDPIERGETVGVVSDPFGEHEDPLIAPFGGIVIGRLNMPVVNRGDAALHVAHLKGDVHEATIVTESVRNSIFGDEDPLYDTPL</sequence>
<evidence type="ECO:0000313" key="7">
    <source>
        <dbReference type="Proteomes" id="UP000563524"/>
    </source>
</evidence>
<organism evidence="6 7">
    <name type="scientific">Parvularcula dongshanensis</name>
    <dbReference type="NCBI Taxonomy" id="1173995"/>
    <lineage>
        <taxon>Bacteria</taxon>
        <taxon>Pseudomonadati</taxon>
        <taxon>Pseudomonadota</taxon>
        <taxon>Alphaproteobacteria</taxon>
        <taxon>Parvularculales</taxon>
        <taxon>Parvularculaceae</taxon>
        <taxon>Parvularcula</taxon>
    </lineage>
</organism>
<keyword evidence="7" id="KW-1185">Reference proteome</keyword>
<name>A0A840I061_9PROT</name>
<dbReference type="PANTHER" id="PTHR37326:SF2">
    <property type="entry name" value="SUCCINYLGLUTAMATE DESUCCINYLASE_ASPARTOACYLASE FAMILY PROTEIN"/>
    <property type="match status" value="1"/>
</dbReference>
<evidence type="ECO:0000256" key="1">
    <source>
        <dbReference type="ARBA" id="ARBA00001947"/>
    </source>
</evidence>
<dbReference type="InterPro" id="IPR043795">
    <property type="entry name" value="N-alpha-Ac-DABA-like"/>
</dbReference>
<comment type="caution">
    <text evidence="6">The sequence shown here is derived from an EMBL/GenBank/DDBJ whole genome shotgun (WGS) entry which is preliminary data.</text>
</comment>
<dbReference type="SUPFAM" id="SSF53187">
    <property type="entry name" value="Zn-dependent exopeptidases"/>
    <property type="match status" value="1"/>
</dbReference>
<dbReference type="Pfam" id="PF24827">
    <property type="entry name" value="AstE_AspA_cat"/>
    <property type="match status" value="1"/>
</dbReference>
<accession>A0A840I061</accession>
<dbReference type="GO" id="GO:0046872">
    <property type="term" value="F:metal ion binding"/>
    <property type="evidence" value="ECO:0007669"/>
    <property type="project" value="UniProtKB-KW"/>
</dbReference>
<comment type="cofactor">
    <cofactor evidence="1">
        <name>Zn(2+)</name>
        <dbReference type="ChEBI" id="CHEBI:29105"/>
    </cofactor>
</comment>
<proteinExistence type="predicted"/>
<dbReference type="InterPro" id="IPR055438">
    <property type="entry name" value="AstE_AspA_cat"/>
</dbReference>
<keyword evidence="3" id="KW-0378">Hydrolase</keyword>
<dbReference type="Gene3D" id="3.40.630.10">
    <property type="entry name" value="Zn peptidases"/>
    <property type="match status" value="1"/>
</dbReference>
<evidence type="ECO:0000256" key="4">
    <source>
        <dbReference type="ARBA" id="ARBA00022833"/>
    </source>
</evidence>
<dbReference type="InterPro" id="IPR053138">
    <property type="entry name" value="N-alpha-Ac-DABA_deacetylase"/>
</dbReference>
<evidence type="ECO:0000256" key="2">
    <source>
        <dbReference type="ARBA" id="ARBA00022723"/>
    </source>
</evidence>
<dbReference type="Proteomes" id="UP000563524">
    <property type="component" value="Unassembled WGS sequence"/>
</dbReference>
<dbReference type="AlphaFoldDB" id="A0A840I061"/>